<keyword evidence="7" id="KW-0238">DNA-binding</keyword>
<keyword evidence="8" id="KW-0804">Transcription</keyword>
<dbReference type="PROSITE" id="PS50157">
    <property type="entry name" value="ZINC_FINGER_C2H2_2"/>
    <property type="match status" value="5"/>
</dbReference>
<dbReference type="SMART" id="SM00431">
    <property type="entry name" value="SCAN"/>
    <property type="match status" value="1"/>
</dbReference>
<comment type="caution">
    <text evidence="16">The sequence shown here is derived from an EMBL/GenBank/DDBJ whole genome shotgun (WGS) entry which is preliminary data.</text>
</comment>
<keyword evidence="3" id="KW-0677">Repeat</keyword>
<gene>
    <name evidence="16" type="ORF">APTSU1_000679400</name>
</gene>
<dbReference type="Pfam" id="PF01352">
    <property type="entry name" value="KRAB"/>
    <property type="match status" value="2"/>
</dbReference>
<evidence type="ECO:0000256" key="12">
    <source>
        <dbReference type="SAM" id="MobiDB-lite"/>
    </source>
</evidence>
<evidence type="ECO:0000256" key="11">
    <source>
        <dbReference type="PROSITE-ProRule" id="PRU00187"/>
    </source>
</evidence>
<dbReference type="SUPFAM" id="SSF57667">
    <property type="entry name" value="beta-beta-alpha zinc fingers"/>
    <property type="match status" value="3"/>
</dbReference>
<comment type="subcellular location">
    <subcellularLocation>
        <location evidence="11">Nucleus</location>
    </subcellularLocation>
</comment>
<feature type="region of interest" description="Disordered" evidence="12">
    <location>
        <begin position="386"/>
        <end position="431"/>
    </location>
</feature>
<name>A0ABQ0EWZ5_APOSI</name>
<dbReference type="Gene3D" id="1.10.4020.10">
    <property type="entry name" value="DNA breaking-rejoining enzymes"/>
    <property type="match status" value="1"/>
</dbReference>
<feature type="domain" description="C2H2-type" evidence="13">
    <location>
        <begin position="767"/>
        <end position="794"/>
    </location>
</feature>
<evidence type="ECO:0000313" key="16">
    <source>
        <dbReference type="EMBL" id="GAB1291564.1"/>
    </source>
</evidence>
<evidence type="ECO:0000259" key="13">
    <source>
        <dbReference type="PROSITE" id="PS50157"/>
    </source>
</evidence>
<dbReference type="EMBL" id="BAAFST010000007">
    <property type="protein sequence ID" value="GAB1291564.1"/>
    <property type="molecule type" value="Genomic_DNA"/>
</dbReference>
<sequence>MASTLPTTWTHESVKFEDVLVRFTKEEWAQLDLQQKCLYREVMMENYSNMISVEHHFSKPNVISQLEEAEDCWPMQTEIPQDTLPECSGPSSDPGMNSFPAESPLMKIKVVEVLTLNKDVAGPRNALIQSLYPERGEDVNTGNLKPHQQPSKCLTDTEASRQKFRHFQYEESAGPQKAVSRLRKLCHQWLLPNTRSKKQILELLVLEQFLNALPEKFRVWIESQHPENCRAAVALLENMTSVSKDDACLACSTETTDQLREKKKDVATLPVTVPPEEPVTFQDVAVDFSQEEWRLLGPLQRTEYHDVMRETLGNLVSVGWEPTLGNRALTPESPIPVVKPIHDPNPKDLSRNGTQATVSESISQDGVQEMHTIESNQVGLLQEKGHPQKKLFESSKSQDQTSLHESQGSLNEVLPRKHVKVKQRGTRKGKGRTNTIFMTRGLRIRNQQKDSVEWQGRSGSNPMTHGTSIKNHQQGSEQGKAGASRDLITLTVPANFYQKATGSEEGRFRDSSNAMVPDTPIKIHQKDPEWHKVGKSNNSLSQGSSVQNHQMGSGAERARDNSILTHALPVKINQEGYEEDKVQGSRNSLKRVKRRQKGSKGERVRELSTSEKHVPYVKNHLKTSERGKGREINASIKCGPYIKTCYKGSEVGKLRRVNNCGKAISRHAKQVFFIKIHKGSQVCRCSECGKMFRNARYFSVHRKIHTGERPYMCMACGKAFVQSSSLTQHLRIHSGERPFECSECGRTFNDRSAISQHLRTHTGAKPYQCQHCGKAFRQSSHLTRHERTHTGERPYVCTKCGKAFTQSSHLIGHQRTHGIRFKKQPKS</sequence>
<dbReference type="SUPFAM" id="SSF47353">
    <property type="entry name" value="Retrovirus capsid dimerization domain-like"/>
    <property type="match status" value="1"/>
</dbReference>
<feature type="domain" description="KRAB" evidence="15">
    <location>
        <begin position="279"/>
        <end position="359"/>
    </location>
</feature>
<dbReference type="SMART" id="SM00349">
    <property type="entry name" value="KRAB"/>
    <property type="match status" value="2"/>
</dbReference>
<dbReference type="SMART" id="SM00355">
    <property type="entry name" value="ZnF_C2H2"/>
    <property type="match status" value="5"/>
</dbReference>
<keyword evidence="9 11" id="KW-0539">Nucleus</keyword>
<dbReference type="InterPro" id="IPR001909">
    <property type="entry name" value="KRAB"/>
</dbReference>
<dbReference type="InterPro" id="IPR036236">
    <property type="entry name" value="Znf_C2H2_sf"/>
</dbReference>
<feature type="domain" description="C2H2-type" evidence="13">
    <location>
        <begin position="683"/>
        <end position="710"/>
    </location>
</feature>
<dbReference type="InterPro" id="IPR036051">
    <property type="entry name" value="KRAB_dom_sf"/>
</dbReference>
<dbReference type="Proteomes" id="UP001623349">
    <property type="component" value="Unassembled WGS sequence"/>
</dbReference>
<feature type="region of interest" description="Disordered" evidence="12">
    <location>
        <begin position="576"/>
        <end position="610"/>
    </location>
</feature>
<reference evidence="16 17" key="1">
    <citation type="submission" date="2024-08" db="EMBL/GenBank/DDBJ databases">
        <title>The draft genome of Apodemus speciosus.</title>
        <authorList>
            <person name="Nabeshima K."/>
            <person name="Suzuki S."/>
            <person name="Onuma M."/>
        </authorList>
    </citation>
    <scope>NUCLEOTIDE SEQUENCE [LARGE SCALE GENOMIC DNA]</scope>
    <source>
        <strain evidence="16">IB14-021</strain>
    </source>
</reference>
<protein>
    <submittedName>
        <fullName evidence="16">Neurotrophin receptor-interacting factor 1</fullName>
    </submittedName>
</protein>
<keyword evidence="6" id="KW-0805">Transcription regulation</keyword>
<feature type="compositionally biased region" description="Basic residues" evidence="12">
    <location>
        <begin position="416"/>
        <end position="431"/>
    </location>
</feature>
<feature type="compositionally biased region" description="Basic and acidic residues" evidence="12">
    <location>
        <begin position="340"/>
        <end position="350"/>
    </location>
</feature>
<keyword evidence="4 10" id="KW-0863">Zinc-finger</keyword>
<dbReference type="SUPFAM" id="SSF109640">
    <property type="entry name" value="KRAB domain (Kruppel-associated box)"/>
    <property type="match status" value="2"/>
</dbReference>
<feature type="compositionally biased region" description="Polar residues" evidence="12">
    <location>
        <begin position="394"/>
        <end position="410"/>
    </location>
</feature>
<evidence type="ECO:0000256" key="9">
    <source>
        <dbReference type="ARBA" id="ARBA00023242"/>
    </source>
</evidence>
<feature type="region of interest" description="Disordered" evidence="12">
    <location>
        <begin position="531"/>
        <end position="561"/>
    </location>
</feature>
<feature type="compositionally biased region" description="Polar residues" evidence="12">
    <location>
        <begin position="535"/>
        <end position="551"/>
    </location>
</feature>
<dbReference type="PANTHER" id="PTHR24381">
    <property type="entry name" value="ZINC FINGER PROTEIN"/>
    <property type="match status" value="1"/>
</dbReference>
<dbReference type="CDD" id="cd07936">
    <property type="entry name" value="SCAN"/>
    <property type="match status" value="1"/>
</dbReference>
<organism evidence="16 17">
    <name type="scientific">Apodemus speciosus</name>
    <name type="common">Large Japanese field mouse</name>
    <dbReference type="NCBI Taxonomy" id="105296"/>
    <lineage>
        <taxon>Eukaryota</taxon>
        <taxon>Metazoa</taxon>
        <taxon>Chordata</taxon>
        <taxon>Craniata</taxon>
        <taxon>Vertebrata</taxon>
        <taxon>Euteleostomi</taxon>
        <taxon>Mammalia</taxon>
        <taxon>Eutheria</taxon>
        <taxon>Euarchontoglires</taxon>
        <taxon>Glires</taxon>
        <taxon>Rodentia</taxon>
        <taxon>Myomorpha</taxon>
        <taxon>Muroidea</taxon>
        <taxon>Muridae</taxon>
        <taxon>Murinae</taxon>
        <taxon>Apodemus</taxon>
    </lineage>
</organism>
<dbReference type="CDD" id="cd07765">
    <property type="entry name" value="KRAB_A-box"/>
    <property type="match status" value="2"/>
</dbReference>
<evidence type="ECO:0000256" key="5">
    <source>
        <dbReference type="ARBA" id="ARBA00022833"/>
    </source>
</evidence>
<evidence type="ECO:0000256" key="6">
    <source>
        <dbReference type="ARBA" id="ARBA00023015"/>
    </source>
</evidence>
<keyword evidence="17" id="KW-1185">Reference proteome</keyword>
<feature type="domain" description="C2H2-type" evidence="13">
    <location>
        <begin position="795"/>
        <end position="817"/>
    </location>
</feature>
<feature type="domain" description="C2H2-type" evidence="13">
    <location>
        <begin position="711"/>
        <end position="738"/>
    </location>
</feature>
<evidence type="ECO:0000256" key="3">
    <source>
        <dbReference type="ARBA" id="ARBA00022737"/>
    </source>
</evidence>
<evidence type="ECO:0000256" key="4">
    <source>
        <dbReference type="ARBA" id="ARBA00022771"/>
    </source>
</evidence>
<proteinExistence type="inferred from homology"/>
<evidence type="ECO:0000256" key="10">
    <source>
        <dbReference type="PROSITE-ProRule" id="PRU00042"/>
    </source>
</evidence>
<feature type="domain" description="C2H2-type" evidence="13">
    <location>
        <begin position="739"/>
        <end position="766"/>
    </location>
</feature>
<keyword evidence="5" id="KW-0862">Zinc</keyword>
<dbReference type="InterPro" id="IPR038269">
    <property type="entry name" value="SCAN_sf"/>
</dbReference>
<dbReference type="Pfam" id="PF02023">
    <property type="entry name" value="SCAN"/>
    <property type="match status" value="1"/>
</dbReference>
<feature type="region of interest" description="Disordered" evidence="12">
    <location>
        <begin position="329"/>
        <end position="364"/>
    </location>
</feature>
<evidence type="ECO:0000256" key="1">
    <source>
        <dbReference type="ARBA" id="ARBA00006991"/>
    </source>
</evidence>
<dbReference type="InterPro" id="IPR013087">
    <property type="entry name" value="Znf_C2H2_type"/>
</dbReference>
<dbReference type="PROSITE" id="PS50804">
    <property type="entry name" value="SCAN_BOX"/>
    <property type="match status" value="1"/>
</dbReference>
<feature type="domain" description="KRAB" evidence="15">
    <location>
        <begin position="14"/>
        <end position="85"/>
    </location>
</feature>
<comment type="similarity">
    <text evidence="1">Belongs to the krueppel C2H2-type zinc-finger protein family.</text>
</comment>
<feature type="compositionally biased region" description="Polar residues" evidence="12">
    <location>
        <begin position="457"/>
        <end position="477"/>
    </location>
</feature>
<keyword evidence="2" id="KW-0479">Metal-binding</keyword>
<evidence type="ECO:0000256" key="7">
    <source>
        <dbReference type="ARBA" id="ARBA00023125"/>
    </source>
</evidence>
<feature type="region of interest" description="Disordered" evidence="12">
    <location>
        <begin position="448"/>
        <end position="481"/>
    </location>
</feature>
<evidence type="ECO:0000259" key="14">
    <source>
        <dbReference type="PROSITE" id="PS50804"/>
    </source>
</evidence>
<evidence type="ECO:0000259" key="15">
    <source>
        <dbReference type="PROSITE" id="PS50805"/>
    </source>
</evidence>
<feature type="compositionally biased region" description="Basic and acidic residues" evidence="12">
    <location>
        <begin position="599"/>
        <end position="610"/>
    </location>
</feature>
<evidence type="ECO:0000256" key="8">
    <source>
        <dbReference type="ARBA" id="ARBA00023163"/>
    </source>
</evidence>
<evidence type="ECO:0000256" key="2">
    <source>
        <dbReference type="ARBA" id="ARBA00022723"/>
    </source>
</evidence>
<dbReference type="PROSITE" id="PS50805">
    <property type="entry name" value="KRAB"/>
    <property type="match status" value="2"/>
</dbReference>
<feature type="compositionally biased region" description="Basic residues" evidence="12">
    <location>
        <begin position="588"/>
        <end position="598"/>
    </location>
</feature>
<keyword evidence="16" id="KW-0675">Receptor</keyword>
<dbReference type="PROSITE" id="PS00028">
    <property type="entry name" value="ZINC_FINGER_C2H2_1"/>
    <property type="match status" value="5"/>
</dbReference>
<dbReference type="PANTHER" id="PTHR24381:SF462">
    <property type="entry name" value="ZINC FINGER PROTEIN 566"/>
    <property type="match status" value="1"/>
</dbReference>
<dbReference type="Gene3D" id="3.30.160.60">
    <property type="entry name" value="Classic Zinc Finger"/>
    <property type="match status" value="5"/>
</dbReference>
<dbReference type="Pfam" id="PF00096">
    <property type="entry name" value="zf-C2H2"/>
    <property type="match status" value="5"/>
</dbReference>
<dbReference type="InterPro" id="IPR003309">
    <property type="entry name" value="SCAN_dom"/>
</dbReference>
<evidence type="ECO:0000313" key="17">
    <source>
        <dbReference type="Proteomes" id="UP001623349"/>
    </source>
</evidence>
<feature type="domain" description="SCAN box" evidence="14">
    <location>
        <begin position="161"/>
        <end position="239"/>
    </location>
</feature>
<feature type="compositionally biased region" description="Polar residues" evidence="12">
    <location>
        <begin position="351"/>
        <end position="364"/>
    </location>
</feature>
<accession>A0ABQ0EWZ5</accession>
<dbReference type="Gene3D" id="6.10.140.140">
    <property type="match status" value="2"/>
</dbReference>